<organism evidence="2 3">
    <name type="scientific">Coccomyxa viridis</name>
    <dbReference type="NCBI Taxonomy" id="1274662"/>
    <lineage>
        <taxon>Eukaryota</taxon>
        <taxon>Viridiplantae</taxon>
        <taxon>Chlorophyta</taxon>
        <taxon>core chlorophytes</taxon>
        <taxon>Trebouxiophyceae</taxon>
        <taxon>Trebouxiophyceae incertae sedis</taxon>
        <taxon>Coccomyxaceae</taxon>
        <taxon>Coccomyxa</taxon>
    </lineage>
</organism>
<sequence>MLPMRKRLMRLLTADESYDDDGPYDPAEHSPMYDVDMEDRTAVFDLAMEDDSDDGGGLLDWSILAGKQKRKFCGCDWSWLPCCNCAPPGWWLSLSRRQRLALQGCFAACFVLVLFVVIIAVVFIVYR</sequence>
<name>A0ABP1FLI5_9CHLO</name>
<evidence type="ECO:0000313" key="3">
    <source>
        <dbReference type="Proteomes" id="UP001497392"/>
    </source>
</evidence>
<keyword evidence="3" id="KW-1185">Reference proteome</keyword>
<evidence type="ECO:0000256" key="1">
    <source>
        <dbReference type="SAM" id="Phobius"/>
    </source>
</evidence>
<protein>
    <submittedName>
        <fullName evidence="2">G1317 protein</fullName>
    </submittedName>
</protein>
<keyword evidence="1" id="KW-1133">Transmembrane helix</keyword>
<dbReference type="Proteomes" id="UP001497392">
    <property type="component" value="Unassembled WGS sequence"/>
</dbReference>
<proteinExistence type="predicted"/>
<evidence type="ECO:0000313" key="2">
    <source>
        <dbReference type="EMBL" id="CAL5219480.1"/>
    </source>
</evidence>
<reference evidence="2 3" key="1">
    <citation type="submission" date="2024-06" db="EMBL/GenBank/DDBJ databases">
        <authorList>
            <person name="Kraege A."/>
            <person name="Thomma B."/>
        </authorList>
    </citation>
    <scope>NUCLEOTIDE SEQUENCE [LARGE SCALE GENOMIC DNA]</scope>
</reference>
<keyword evidence="1" id="KW-0472">Membrane</keyword>
<keyword evidence="1" id="KW-0812">Transmembrane</keyword>
<feature type="transmembrane region" description="Helical" evidence="1">
    <location>
        <begin position="100"/>
        <end position="126"/>
    </location>
</feature>
<accession>A0ABP1FLI5</accession>
<dbReference type="EMBL" id="CAXHTA020000002">
    <property type="protein sequence ID" value="CAL5219480.1"/>
    <property type="molecule type" value="Genomic_DNA"/>
</dbReference>
<gene>
    <name evidence="2" type="primary">g1317</name>
    <name evidence="2" type="ORF">VP750_LOCUS1139</name>
</gene>
<comment type="caution">
    <text evidence="2">The sequence shown here is derived from an EMBL/GenBank/DDBJ whole genome shotgun (WGS) entry which is preliminary data.</text>
</comment>